<accession>A0A8X6Q9A4</accession>
<name>A0A8X6Q9A4_NEPPI</name>
<evidence type="ECO:0000313" key="2">
    <source>
        <dbReference type="Proteomes" id="UP000887013"/>
    </source>
</evidence>
<dbReference type="AlphaFoldDB" id="A0A8X6Q9A4"/>
<keyword evidence="2" id="KW-1185">Reference proteome</keyword>
<dbReference type="EMBL" id="BMAW01125701">
    <property type="protein sequence ID" value="GFU13628.1"/>
    <property type="molecule type" value="Genomic_DNA"/>
</dbReference>
<gene>
    <name evidence="1" type="ORF">NPIL_429121</name>
</gene>
<comment type="caution">
    <text evidence="1">The sequence shown here is derived from an EMBL/GenBank/DDBJ whole genome shotgun (WGS) entry which is preliminary data.</text>
</comment>
<protein>
    <submittedName>
        <fullName evidence="1">Uncharacterized protein</fullName>
    </submittedName>
</protein>
<dbReference type="Proteomes" id="UP000887013">
    <property type="component" value="Unassembled WGS sequence"/>
</dbReference>
<reference evidence="1" key="1">
    <citation type="submission" date="2020-08" db="EMBL/GenBank/DDBJ databases">
        <title>Multicomponent nature underlies the extraordinary mechanical properties of spider dragline silk.</title>
        <authorList>
            <person name="Kono N."/>
            <person name="Nakamura H."/>
            <person name="Mori M."/>
            <person name="Yoshida Y."/>
            <person name="Ohtoshi R."/>
            <person name="Malay A.D."/>
            <person name="Moran D.A.P."/>
            <person name="Tomita M."/>
            <person name="Numata K."/>
            <person name="Arakawa K."/>
        </authorList>
    </citation>
    <scope>NUCLEOTIDE SEQUENCE</scope>
</reference>
<organism evidence="1 2">
    <name type="scientific">Nephila pilipes</name>
    <name type="common">Giant wood spider</name>
    <name type="synonym">Nephila maculata</name>
    <dbReference type="NCBI Taxonomy" id="299642"/>
    <lineage>
        <taxon>Eukaryota</taxon>
        <taxon>Metazoa</taxon>
        <taxon>Ecdysozoa</taxon>
        <taxon>Arthropoda</taxon>
        <taxon>Chelicerata</taxon>
        <taxon>Arachnida</taxon>
        <taxon>Araneae</taxon>
        <taxon>Araneomorphae</taxon>
        <taxon>Entelegynae</taxon>
        <taxon>Araneoidea</taxon>
        <taxon>Nephilidae</taxon>
        <taxon>Nephila</taxon>
    </lineage>
</organism>
<proteinExistence type="predicted"/>
<sequence length="74" mass="8232">MYRGVPSLESVEVPDASSVLLFLLFDLALAPLLLTRGECACVCVPAEDIFTPMSLSWTLQVLVCLRFWHSAELF</sequence>
<evidence type="ECO:0000313" key="1">
    <source>
        <dbReference type="EMBL" id="GFU13628.1"/>
    </source>
</evidence>